<dbReference type="GO" id="GO:0090575">
    <property type="term" value="C:RNA polymerase II transcription regulator complex"/>
    <property type="evidence" value="ECO:0007669"/>
    <property type="project" value="TreeGrafter"/>
</dbReference>
<dbReference type="InterPro" id="IPR015633">
    <property type="entry name" value="E2F"/>
</dbReference>
<feature type="domain" description="E2F/DP family winged-helix DNA-binding" evidence="8">
    <location>
        <begin position="264"/>
        <end position="329"/>
    </location>
</feature>
<feature type="chain" id="PRO_5001605359" evidence="7">
    <location>
        <begin position="19"/>
        <end position="626"/>
    </location>
</feature>
<keyword evidence="3 5" id="KW-0238">DNA-binding</keyword>
<dbReference type="SUPFAM" id="SSF46785">
    <property type="entry name" value="Winged helix' DNA-binding domain"/>
    <property type="match status" value="1"/>
</dbReference>
<name>A0A061QP47_9CHLO</name>
<dbReference type="InterPro" id="IPR036390">
    <property type="entry name" value="WH_DNA-bd_sf"/>
</dbReference>
<accession>A0A061QP47</accession>
<evidence type="ECO:0000256" key="6">
    <source>
        <dbReference type="SAM" id="MobiDB-lite"/>
    </source>
</evidence>
<keyword evidence="5" id="KW-0539">Nucleus</keyword>
<dbReference type="GO" id="GO:0000981">
    <property type="term" value="F:DNA-binding transcription factor activity, RNA polymerase II-specific"/>
    <property type="evidence" value="ECO:0007669"/>
    <property type="project" value="TreeGrafter"/>
</dbReference>
<dbReference type="GO" id="GO:0000978">
    <property type="term" value="F:RNA polymerase II cis-regulatory region sequence-specific DNA binding"/>
    <property type="evidence" value="ECO:0007669"/>
    <property type="project" value="InterPro"/>
</dbReference>
<sequence length="626" mass="67680">MMSTNPLILLHDVLVANAEDDENCKRSNVKSLRRKPAEAALTLSNTGSDNLCCQSCDSTTEARVSPRNQYGNRFIRVARRPRTAGLRRRRSFATTTEVIADYETDCEEKDVAELLLDIHVSLLHSPKTEETWEMNVENAGTVTENTVDEAMAKLCENSSKVKSCAEAQSLQPYPPEKWFACKQNSSFRAATRKSCKRKLARSPPGEDKSNKAKRNVSCTLTTRKVKLDPSCVSGESDKPQQITSITDVSGRCKCGKKISAEHPPCKSELTILCERFEQLFGRKEGVGIQLAQAAEKLQVARRRLYDIINVLEAVNLITRTGKLTYTWRGRGCLPDLLSTLAGSGTAQEPCIENNADTPAQSSPTKATSSKLSLWRLTRMFVRLLLTSEAPQTLPGAAKILVETDGKCSRQTVITVERRLYDISSILCALGLTEKLYLGRVQPAFRWLLSPPAARPQQPSRRPVGGSSSSNGSQASRYTLEHEEEAAAQQNGPSPAKGPAAPPAASLPEPPPFSFAIAGPGGWAPRWPAGAGMPPTGSLVWPATPPLPAMMPWAPPTAGMDPWAVVPNPQSYPGAGAFGGGLHGPSPMGFAPPLSVGAPQWPLGCLFGFGAEPMMHPLWCFPGAAPM</sequence>
<feature type="domain" description="E2F/DP family winged-helix DNA-binding" evidence="8">
    <location>
        <begin position="368"/>
        <end position="448"/>
    </location>
</feature>
<evidence type="ECO:0000256" key="3">
    <source>
        <dbReference type="ARBA" id="ARBA00023125"/>
    </source>
</evidence>
<evidence type="ECO:0000313" key="9">
    <source>
        <dbReference type="EMBL" id="JAC60225.1"/>
    </source>
</evidence>
<keyword evidence="2 5" id="KW-0805">Transcription regulation</keyword>
<evidence type="ECO:0000256" key="5">
    <source>
        <dbReference type="RuleBase" id="RU003796"/>
    </source>
</evidence>
<evidence type="ECO:0000256" key="2">
    <source>
        <dbReference type="ARBA" id="ARBA00023015"/>
    </source>
</evidence>
<evidence type="ECO:0000256" key="7">
    <source>
        <dbReference type="SAM" id="SignalP"/>
    </source>
</evidence>
<keyword evidence="4 5" id="KW-0804">Transcription</keyword>
<feature type="compositionally biased region" description="Low complexity" evidence="6">
    <location>
        <begin position="492"/>
        <end position="506"/>
    </location>
</feature>
<gene>
    <name evidence="9" type="ORF">TSPGSL018_29488</name>
</gene>
<dbReference type="PANTHER" id="PTHR12081">
    <property type="entry name" value="TRANSCRIPTION FACTOR E2F"/>
    <property type="match status" value="1"/>
</dbReference>
<dbReference type="SMART" id="SM01372">
    <property type="entry name" value="E2F_TDP"/>
    <property type="match status" value="2"/>
</dbReference>
<proteinExistence type="inferred from homology"/>
<feature type="compositionally biased region" description="Low complexity" evidence="6">
    <location>
        <begin position="450"/>
        <end position="476"/>
    </location>
</feature>
<comment type="similarity">
    <text evidence="1 5">Belongs to the E2F/DP family.</text>
</comment>
<protein>
    <submittedName>
        <fullName evidence="9">E2f transcription factor-like e2fe</fullName>
    </submittedName>
</protein>
<keyword evidence="7" id="KW-0732">Signal</keyword>
<dbReference type="Gene3D" id="1.10.10.10">
    <property type="entry name" value="Winged helix-like DNA-binding domain superfamily/Winged helix DNA-binding domain"/>
    <property type="match status" value="2"/>
</dbReference>
<dbReference type="EMBL" id="GBEZ01027039">
    <property type="protein sequence ID" value="JAC60225.1"/>
    <property type="molecule type" value="Transcribed_RNA"/>
</dbReference>
<dbReference type="PANTHER" id="PTHR12081:SF7">
    <property type="entry name" value="TRANSCRIPTION FACTOR EFL-3"/>
    <property type="match status" value="1"/>
</dbReference>
<evidence type="ECO:0000256" key="1">
    <source>
        <dbReference type="ARBA" id="ARBA00010940"/>
    </source>
</evidence>
<dbReference type="AlphaFoldDB" id="A0A061QP47"/>
<comment type="subcellular location">
    <subcellularLocation>
        <location evidence="5">Nucleus</location>
    </subcellularLocation>
</comment>
<reference evidence="9" key="1">
    <citation type="submission" date="2014-05" db="EMBL/GenBank/DDBJ databases">
        <title>The transcriptome of the halophilic microalga Tetraselmis sp. GSL018 isolated from the Great Salt Lake, Utah.</title>
        <authorList>
            <person name="Jinkerson R.E."/>
            <person name="D'Adamo S."/>
            <person name="Posewitz M.C."/>
        </authorList>
    </citation>
    <scope>NUCLEOTIDE SEQUENCE</scope>
    <source>
        <strain evidence="9">GSL018</strain>
    </source>
</reference>
<evidence type="ECO:0000259" key="8">
    <source>
        <dbReference type="SMART" id="SM01372"/>
    </source>
</evidence>
<dbReference type="Pfam" id="PF02319">
    <property type="entry name" value="WHD_E2F_TDP"/>
    <property type="match status" value="2"/>
</dbReference>
<feature type="region of interest" description="Disordered" evidence="6">
    <location>
        <begin position="450"/>
        <end position="511"/>
    </location>
</feature>
<dbReference type="InterPro" id="IPR003316">
    <property type="entry name" value="E2F_WHTH_DNA-bd_dom"/>
</dbReference>
<dbReference type="InterPro" id="IPR036388">
    <property type="entry name" value="WH-like_DNA-bd_sf"/>
</dbReference>
<organism evidence="9">
    <name type="scientific">Tetraselmis sp. GSL018</name>
    <dbReference type="NCBI Taxonomy" id="582737"/>
    <lineage>
        <taxon>Eukaryota</taxon>
        <taxon>Viridiplantae</taxon>
        <taxon>Chlorophyta</taxon>
        <taxon>core chlorophytes</taxon>
        <taxon>Chlorodendrophyceae</taxon>
        <taxon>Chlorodendrales</taxon>
        <taxon>Chlorodendraceae</taxon>
        <taxon>Tetraselmis</taxon>
    </lineage>
</organism>
<evidence type="ECO:0000256" key="4">
    <source>
        <dbReference type="ARBA" id="ARBA00023163"/>
    </source>
</evidence>
<feature type="signal peptide" evidence="7">
    <location>
        <begin position="1"/>
        <end position="18"/>
    </location>
</feature>